<evidence type="ECO:0000256" key="1">
    <source>
        <dbReference type="SAM" id="Phobius"/>
    </source>
</evidence>
<name>A0ABM7H6B7_9EURY</name>
<dbReference type="PANTHER" id="PTHR39198">
    <property type="entry name" value="HYPOTHETICAL MEMBRANE PROTEIN, CONSERVED"/>
    <property type="match status" value="1"/>
</dbReference>
<accession>A0ABM7H6B7</accession>
<dbReference type="EMBL" id="AP019781">
    <property type="protein sequence ID" value="BBL68360.1"/>
    <property type="molecule type" value="Genomic_DNA"/>
</dbReference>
<keyword evidence="1" id="KW-0812">Transmembrane</keyword>
<sequence>MTGRISPLCLLLALFFAASAAVPGATAAQGGTMQTEIRCNFPGEVIEAGDTAVFDLAVTNRGDIGTCLLNYWTFRGTDNWKIRFEADDREVYRMLIPAGETKTVRLVAETSGHAAVGEYPIRVGIGEGTIWVYVKITKTHSGEVGTLEATVVDKEGNVVKGADVGLYDRDTRIEGMLATAEGKVSIGAPMGTYTVKVTRPGYRAWEKKNVEIRIGQTVDLGIVPLEKENFFAEVRVKSPSRIVAIGSNPQYEMTLKNTGRNDDTYTLSVEGLPEQWYARFKESSGATEEVSEIYVPSGEEKTLYLDLIPPYSVDVGEYNFTAVIGSSARQYEEDLTLRLRGSYDLRTYAKSYRHEINRGDTLTFAMTVTNAGVGGALTNIGINMSAPEGWRVTVDPASVASLEAGERATVQVTVIPPADIVAGEYKVVALVKSDQDEEEDEYRVVVKEQSYVAVLGILVMAGIGAGLWYMFRKYGRR</sequence>
<keyword evidence="1" id="KW-0472">Membrane</keyword>
<evidence type="ECO:0000313" key="4">
    <source>
        <dbReference type="Proteomes" id="UP000824969"/>
    </source>
</evidence>
<dbReference type="InterPro" id="IPR018905">
    <property type="entry name" value="A-galactase_NEW3"/>
</dbReference>
<dbReference type="PANTHER" id="PTHR39198:SF1">
    <property type="entry name" value="ALPHA-GALACTOSIDASE NEW3 DOMAIN-CONTAINING PROTEIN"/>
    <property type="match status" value="1"/>
</dbReference>
<feature type="domain" description="Alpha-galactosidase NEW3" evidence="2">
    <location>
        <begin position="357"/>
        <end position="431"/>
    </location>
</feature>
<dbReference type="GeneID" id="66131063"/>
<feature type="transmembrane region" description="Helical" evidence="1">
    <location>
        <begin position="451"/>
        <end position="471"/>
    </location>
</feature>
<protein>
    <recommendedName>
        <fullName evidence="2">Alpha-galactosidase NEW3 domain-containing protein</fullName>
    </recommendedName>
</protein>
<reference evidence="3 4" key="1">
    <citation type="submission" date="2019-06" db="EMBL/GenBank/DDBJ databases">
        <title>Complete genome sequence of Methanoculleus chikugoensis strain MG62.</title>
        <authorList>
            <person name="Asakawa S."/>
            <person name="Dianou D."/>
        </authorList>
    </citation>
    <scope>NUCLEOTIDE SEQUENCE [LARGE SCALE GENOMIC DNA]</scope>
    <source>
        <strain evidence="3 4">MG62</strain>
    </source>
</reference>
<gene>
    <name evidence="3" type="ORF">MchiMG62_15410</name>
</gene>
<dbReference type="Proteomes" id="UP000824969">
    <property type="component" value="Chromosome"/>
</dbReference>
<dbReference type="Pfam" id="PF13620">
    <property type="entry name" value="CarboxypepD_reg"/>
    <property type="match status" value="1"/>
</dbReference>
<proteinExistence type="predicted"/>
<keyword evidence="1" id="KW-1133">Transmembrane helix</keyword>
<dbReference type="Pfam" id="PF10633">
    <property type="entry name" value="NPCBM_assoc"/>
    <property type="match status" value="1"/>
</dbReference>
<keyword evidence="4" id="KW-1185">Reference proteome</keyword>
<dbReference type="RefSeq" id="WP_221056481.1">
    <property type="nucleotide sequence ID" value="NZ_AP019781.1"/>
</dbReference>
<organism evidence="3 4">
    <name type="scientific">Methanoculleus chikugoensis</name>
    <dbReference type="NCBI Taxonomy" id="118126"/>
    <lineage>
        <taxon>Archaea</taxon>
        <taxon>Methanobacteriati</taxon>
        <taxon>Methanobacteriota</taxon>
        <taxon>Stenosarchaea group</taxon>
        <taxon>Methanomicrobia</taxon>
        <taxon>Methanomicrobiales</taxon>
        <taxon>Methanomicrobiaceae</taxon>
        <taxon>Methanoculleus</taxon>
    </lineage>
</organism>
<evidence type="ECO:0000313" key="3">
    <source>
        <dbReference type="EMBL" id="BBL68360.1"/>
    </source>
</evidence>
<evidence type="ECO:0000259" key="2">
    <source>
        <dbReference type="Pfam" id="PF10633"/>
    </source>
</evidence>